<dbReference type="EMBL" id="MU858080">
    <property type="protein sequence ID" value="KAK4215409.1"/>
    <property type="molecule type" value="Genomic_DNA"/>
</dbReference>
<name>A0AAN7B9G5_9PEZI</name>
<reference evidence="1" key="2">
    <citation type="submission" date="2023-05" db="EMBL/GenBank/DDBJ databases">
        <authorList>
            <consortium name="Lawrence Berkeley National Laboratory"/>
            <person name="Steindorff A."/>
            <person name="Hensen N."/>
            <person name="Bonometti L."/>
            <person name="Westerberg I."/>
            <person name="Brannstrom I.O."/>
            <person name="Guillou S."/>
            <person name="Cros-Aarteil S."/>
            <person name="Calhoun S."/>
            <person name="Haridas S."/>
            <person name="Kuo A."/>
            <person name="Mondo S."/>
            <person name="Pangilinan J."/>
            <person name="Riley R."/>
            <person name="Labutti K."/>
            <person name="Andreopoulos B."/>
            <person name="Lipzen A."/>
            <person name="Chen C."/>
            <person name="Yanf M."/>
            <person name="Daum C."/>
            <person name="Ng V."/>
            <person name="Clum A."/>
            <person name="Ohm R."/>
            <person name="Martin F."/>
            <person name="Silar P."/>
            <person name="Natvig D."/>
            <person name="Lalanne C."/>
            <person name="Gautier V."/>
            <person name="Ament-Velasquez S.L."/>
            <person name="Kruys A."/>
            <person name="Hutchinson M.I."/>
            <person name="Powell A.J."/>
            <person name="Barry K."/>
            <person name="Miller A.N."/>
            <person name="Grigoriev I.V."/>
            <person name="Debuchy R."/>
            <person name="Gladieux P."/>
            <person name="Thoren M.H."/>
            <person name="Johannesson H."/>
        </authorList>
    </citation>
    <scope>NUCLEOTIDE SEQUENCE</scope>
    <source>
        <strain evidence="1">PSN293</strain>
    </source>
</reference>
<evidence type="ECO:0000313" key="1">
    <source>
        <dbReference type="EMBL" id="KAK4215409.1"/>
    </source>
</evidence>
<proteinExistence type="predicted"/>
<reference evidence="1" key="1">
    <citation type="journal article" date="2023" name="Mol. Phylogenet. Evol.">
        <title>Genome-scale phylogeny and comparative genomics of the fungal order Sordariales.</title>
        <authorList>
            <person name="Hensen N."/>
            <person name="Bonometti L."/>
            <person name="Westerberg I."/>
            <person name="Brannstrom I.O."/>
            <person name="Guillou S."/>
            <person name="Cros-Aarteil S."/>
            <person name="Calhoun S."/>
            <person name="Haridas S."/>
            <person name="Kuo A."/>
            <person name="Mondo S."/>
            <person name="Pangilinan J."/>
            <person name="Riley R."/>
            <person name="LaButti K."/>
            <person name="Andreopoulos B."/>
            <person name="Lipzen A."/>
            <person name="Chen C."/>
            <person name="Yan M."/>
            <person name="Daum C."/>
            <person name="Ng V."/>
            <person name="Clum A."/>
            <person name="Steindorff A."/>
            <person name="Ohm R.A."/>
            <person name="Martin F."/>
            <person name="Silar P."/>
            <person name="Natvig D.O."/>
            <person name="Lalanne C."/>
            <person name="Gautier V."/>
            <person name="Ament-Velasquez S.L."/>
            <person name="Kruys A."/>
            <person name="Hutchinson M.I."/>
            <person name="Powell A.J."/>
            <person name="Barry K."/>
            <person name="Miller A.N."/>
            <person name="Grigoriev I.V."/>
            <person name="Debuchy R."/>
            <person name="Gladieux P."/>
            <person name="Hiltunen Thoren M."/>
            <person name="Johannesson H."/>
        </authorList>
    </citation>
    <scope>NUCLEOTIDE SEQUENCE</scope>
    <source>
        <strain evidence="1">PSN293</strain>
    </source>
</reference>
<evidence type="ECO:0000313" key="2">
    <source>
        <dbReference type="Proteomes" id="UP001301769"/>
    </source>
</evidence>
<accession>A0AAN7B9G5</accession>
<keyword evidence="2" id="KW-1185">Reference proteome</keyword>
<protein>
    <submittedName>
        <fullName evidence="1">Uncharacterized protein</fullName>
    </submittedName>
</protein>
<gene>
    <name evidence="1" type="ORF">QBC37DRAFT_481493</name>
</gene>
<organism evidence="1 2">
    <name type="scientific">Rhypophila decipiens</name>
    <dbReference type="NCBI Taxonomy" id="261697"/>
    <lineage>
        <taxon>Eukaryota</taxon>
        <taxon>Fungi</taxon>
        <taxon>Dikarya</taxon>
        <taxon>Ascomycota</taxon>
        <taxon>Pezizomycotina</taxon>
        <taxon>Sordariomycetes</taxon>
        <taxon>Sordariomycetidae</taxon>
        <taxon>Sordariales</taxon>
        <taxon>Naviculisporaceae</taxon>
        <taxon>Rhypophila</taxon>
    </lineage>
</organism>
<sequence>MAPSMAHLLLRKGTGSGGKAIASHGPFRIPLRGQKRASNLFPVNWVTRLVLQQNTTPAMTPRLNIMTRSFHADAIYNSTCDSGDSGDSGGPSECTERRLLEESCDRWGPPKFRCEPCWASYIETLSPEIRDRERKEAAHRKKLSDYTEYLKSLPPGEQVPIQYAVEKYRSELNQTFGSYRWHREHLCRTCSEQLGILKVRGRYVCDKARVDAMDWKLWYWSRYWDEDI</sequence>
<dbReference type="Proteomes" id="UP001301769">
    <property type="component" value="Unassembled WGS sequence"/>
</dbReference>
<comment type="caution">
    <text evidence="1">The sequence shown here is derived from an EMBL/GenBank/DDBJ whole genome shotgun (WGS) entry which is preliminary data.</text>
</comment>
<dbReference type="AlphaFoldDB" id="A0AAN7B9G5"/>